<proteinExistence type="predicted"/>
<name>A0AAE4NWE5_9FLAO</name>
<sequence length="489" mass="55465">MKSTKIYFLTIITVLGLSGCSKVEDYQDDPNRPTRVGPESLLPDIEINAFKTIDASAALASRQLTYINGVNREQYYDWQRSSSSFGNYDNIKQVQKMIGEAERTGSPVYKSLARFFRSYFFISLTETYGDIPYSEAVKDGIFYPKYDDQKSIYKDVLNELALANTELSKFNSNISGDLIYNGDLLKWRKLINSYRLRILMDLSKRADDSDLNVKKSFADIVNNPSQNPIMEGIGDSGALPFYNLVNNRYPYFNSNDLKTAYYMEQSFVDKLKKSKDPRLFKMAEKKTSTVGVMTDDPFSYYDGLYGSGDLGENSKRASDGLASRINPRYFDDPINEPTLLMGYAELQFILAEAAVRGWIGGNANAYYTKGISASMDFYKIGSADAVAYLAQPTIALKPNSEIEQIKQIMDQKHTALFFNTGWRIFYDQRRTGFPKFNTDGKGILNDGKIPKRRMYPSTEITNNNTNLTNAVNKQYPDGDNINGVMWLIK</sequence>
<organism evidence="1 2">
    <name type="scientific">Elizabethkingia anophelis</name>
    <dbReference type="NCBI Taxonomy" id="1117645"/>
    <lineage>
        <taxon>Bacteria</taxon>
        <taxon>Pseudomonadati</taxon>
        <taxon>Bacteroidota</taxon>
        <taxon>Flavobacteriia</taxon>
        <taxon>Flavobacteriales</taxon>
        <taxon>Weeksellaceae</taxon>
        <taxon>Elizabethkingia</taxon>
    </lineage>
</organism>
<dbReference type="Gene3D" id="1.25.40.390">
    <property type="match status" value="1"/>
</dbReference>
<gene>
    <name evidence="1" type="ORF">CMU51_03495</name>
</gene>
<dbReference type="AlphaFoldDB" id="A0AAE4NWE5"/>
<dbReference type="InterPro" id="IPR041662">
    <property type="entry name" value="SusD-like_2"/>
</dbReference>
<evidence type="ECO:0000313" key="1">
    <source>
        <dbReference type="EMBL" id="MDV3663120.1"/>
    </source>
</evidence>
<comment type="caution">
    <text evidence="1">The sequence shown here is derived from an EMBL/GenBank/DDBJ whole genome shotgun (WGS) entry which is preliminary data.</text>
</comment>
<dbReference type="InterPro" id="IPR011990">
    <property type="entry name" value="TPR-like_helical_dom_sf"/>
</dbReference>
<keyword evidence="1" id="KW-0449">Lipoprotein</keyword>
<reference evidence="1" key="1">
    <citation type="submission" date="2023-02" db="EMBL/GenBank/DDBJ databases">
        <title>Elizabethkingia anophelis draft genomes.</title>
        <authorList>
            <person name="Nicholson A.C."/>
            <person name="Whitney A.M."/>
            <person name="Humrighouse B.W."/>
            <person name="Villarma A."/>
            <person name="Bell M."/>
            <person name="Mcquiston J."/>
        </authorList>
    </citation>
    <scope>NUCLEOTIDE SEQUENCE</scope>
    <source>
        <strain evidence="1">B4955</strain>
    </source>
</reference>
<dbReference type="PROSITE" id="PS51257">
    <property type="entry name" value="PROKAR_LIPOPROTEIN"/>
    <property type="match status" value="1"/>
</dbReference>
<dbReference type="Proteomes" id="UP001189000">
    <property type="component" value="Unassembled WGS sequence"/>
</dbReference>
<dbReference type="EMBL" id="NWGY01000003">
    <property type="protein sequence ID" value="MDV3663120.1"/>
    <property type="molecule type" value="Genomic_DNA"/>
</dbReference>
<dbReference type="SUPFAM" id="SSF48452">
    <property type="entry name" value="TPR-like"/>
    <property type="match status" value="1"/>
</dbReference>
<accession>A0AAE4NWE5</accession>
<evidence type="ECO:0000313" key="2">
    <source>
        <dbReference type="Proteomes" id="UP001189000"/>
    </source>
</evidence>
<protein>
    <submittedName>
        <fullName evidence="1">SusD/RagB family nutrient-binding outer membrane lipoprotein</fullName>
    </submittedName>
</protein>
<dbReference type="Pfam" id="PF12771">
    <property type="entry name" value="SusD-like_2"/>
    <property type="match status" value="1"/>
</dbReference>